<evidence type="ECO:0000313" key="1">
    <source>
        <dbReference type="EMBL" id="SKA21086.1"/>
    </source>
</evidence>
<evidence type="ECO:0000313" key="2">
    <source>
        <dbReference type="Proteomes" id="UP000190102"/>
    </source>
</evidence>
<dbReference type="STRING" id="115783.SAMN02745119_03145"/>
<dbReference type="AlphaFoldDB" id="A0A1T4RYZ4"/>
<proteinExistence type="predicted"/>
<keyword evidence="2" id="KW-1185">Reference proteome</keyword>
<dbReference type="RefSeq" id="WP_078791362.1">
    <property type="nucleotide sequence ID" value="NZ_FUWR01000027.1"/>
</dbReference>
<sequence>MKATLIRHDRFNDTFGNLIEMKVWSVPRSEHTPCGVKYSLVYIVCGERVIGYDNERGKGDHKHINGGQESYQFKDVDSLVDDFANDVEAYTRSKYES</sequence>
<name>A0A1T4RYZ4_9BACT</name>
<dbReference type="OrthoDB" id="7451512at2"/>
<dbReference type="Pfam" id="PF20126">
    <property type="entry name" value="TumE"/>
    <property type="match status" value="1"/>
</dbReference>
<gene>
    <name evidence="1" type="ORF">SAMN02745119_03145</name>
</gene>
<protein>
    <submittedName>
        <fullName evidence="1">Uncharacterized protein</fullName>
    </submittedName>
</protein>
<reference evidence="2" key="1">
    <citation type="submission" date="2017-02" db="EMBL/GenBank/DDBJ databases">
        <authorList>
            <person name="Varghese N."/>
            <person name="Submissions S."/>
        </authorList>
    </citation>
    <scope>NUCLEOTIDE SEQUENCE [LARGE SCALE GENOMIC DNA]</scope>
    <source>
        <strain evidence="2">ATCC BAA-34</strain>
    </source>
</reference>
<dbReference type="InterPro" id="IPR045397">
    <property type="entry name" value="TumE-like"/>
</dbReference>
<dbReference type="Proteomes" id="UP000190102">
    <property type="component" value="Unassembled WGS sequence"/>
</dbReference>
<organism evidence="1 2">
    <name type="scientific">Trichlorobacter thiogenes</name>
    <dbReference type="NCBI Taxonomy" id="115783"/>
    <lineage>
        <taxon>Bacteria</taxon>
        <taxon>Pseudomonadati</taxon>
        <taxon>Thermodesulfobacteriota</taxon>
        <taxon>Desulfuromonadia</taxon>
        <taxon>Geobacterales</taxon>
        <taxon>Geobacteraceae</taxon>
        <taxon>Trichlorobacter</taxon>
    </lineage>
</organism>
<accession>A0A1T4RYZ4</accession>
<dbReference type="EMBL" id="FUWR01000027">
    <property type="protein sequence ID" value="SKA21086.1"/>
    <property type="molecule type" value="Genomic_DNA"/>
</dbReference>